<reference evidence="9 10" key="1">
    <citation type="submission" date="2024-07" db="EMBL/GenBank/DDBJ databases">
        <title>Draft sequence of the Neodothiora populina.</title>
        <authorList>
            <person name="Drown D.D."/>
            <person name="Schuette U.S."/>
            <person name="Buechlein A.B."/>
            <person name="Rusch D.R."/>
            <person name="Winton L.W."/>
            <person name="Adams G.A."/>
        </authorList>
    </citation>
    <scope>NUCLEOTIDE SEQUENCE [LARGE SCALE GENOMIC DNA]</scope>
    <source>
        <strain evidence="9 10">CPC 39397</strain>
    </source>
</reference>
<dbReference type="InterPro" id="IPR056916">
    <property type="entry name" value="NTS_TR130"/>
</dbReference>
<dbReference type="PANTHER" id="PTHR13251:SF3">
    <property type="entry name" value="TRAFFICKING PROTEIN PARTICLE COMPLEX SUBUNIT 10"/>
    <property type="match status" value="1"/>
</dbReference>
<feature type="compositionally biased region" description="Polar residues" evidence="4">
    <location>
        <begin position="1331"/>
        <end position="1343"/>
    </location>
</feature>
<evidence type="ECO:0008006" key="11">
    <source>
        <dbReference type="Google" id="ProtNLM"/>
    </source>
</evidence>
<evidence type="ECO:0000256" key="1">
    <source>
        <dbReference type="ARBA" id="ARBA00004555"/>
    </source>
</evidence>
<dbReference type="InterPro" id="IPR056913">
    <property type="entry name" value="TRAPPC10/Trs130_N"/>
</dbReference>
<evidence type="ECO:0000256" key="3">
    <source>
        <dbReference type="ARBA" id="ARBA00023034"/>
    </source>
</evidence>
<feature type="compositionally biased region" description="Basic residues" evidence="4">
    <location>
        <begin position="1526"/>
        <end position="1535"/>
    </location>
</feature>
<dbReference type="RefSeq" id="XP_069202753.1">
    <property type="nucleotide sequence ID" value="XM_069348230.1"/>
</dbReference>
<feature type="compositionally biased region" description="Polar residues" evidence="4">
    <location>
        <begin position="69"/>
        <end position="86"/>
    </location>
</feature>
<feature type="compositionally biased region" description="Gly residues" evidence="4">
    <location>
        <begin position="1617"/>
        <end position="1638"/>
    </location>
</feature>
<dbReference type="InterPro" id="IPR055505">
    <property type="entry name" value="DUF7077"/>
</dbReference>
<feature type="region of interest" description="Disordered" evidence="4">
    <location>
        <begin position="1376"/>
        <end position="1402"/>
    </location>
</feature>
<dbReference type="Proteomes" id="UP001562354">
    <property type="component" value="Unassembled WGS sequence"/>
</dbReference>
<feature type="region of interest" description="Disordered" evidence="4">
    <location>
        <begin position="529"/>
        <end position="590"/>
    </location>
</feature>
<feature type="region of interest" description="Disordered" evidence="4">
    <location>
        <begin position="170"/>
        <end position="195"/>
    </location>
</feature>
<feature type="compositionally biased region" description="Basic and acidic residues" evidence="4">
    <location>
        <begin position="1436"/>
        <end position="1451"/>
    </location>
</feature>
<dbReference type="Pfam" id="PF24965">
    <property type="entry name" value="TRS130_4HB"/>
    <property type="match status" value="1"/>
</dbReference>
<keyword evidence="10" id="KW-1185">Reference proteome</keyword>
<feature type="compositionally biased region" description="Low complexity" evidence="4">
    <location>
        <begin position="1483"/>
        <end position="1522"/>
    </location>
</feature>
<feature type="compositionally biased region" description="Low complexity" evidence="4">
    <location>
        <begin position="572"/>
        <end position="590"/>
    </location>
</feature>
<dbReference type="Pfam" id="PF23274">
    <property type="entry name" value="DUF7077"/>
    <property type="match status" value="1"/>
</dbReference>
<feature type="compositionally biased region" description="Basic and acidic residues" evidence="4">
    <location>
        <begin position="175"/>
        <end position="184"/>
    </location>
</feature>
<evidence type="ECO:0000259" key="8">
    <source>
        <dbReference type="Pfam" id="PF24967"/>
    </source>
</evidence>
<feature type="region of interest" description="Disordered" evidence="4">
    <location>
        <begin position="1483"/>
        <end position="1577"/>
    </location>
</feature>
<evidence type="ECO:0000313" key="10">
    <source>
        <dbReference type="Proteomes" id="UP001562354"/>
    </source>
</evidence>
<accession>A0ABR3PK15</accession>
<feature type="domain" description="DUF7077" evidence="7">
    <location>
        <begin position="988"/>
        <end position="1106"/>
    </location>
</feature>
<keyword evidence="3" id="KW-0333">Golgi apparatus</keyword>
<evidence type="ECO:0000259" key="5">
    <source>
        <dbReference type="Pfam" id="PF12584"/>
    </source>
</evidence>
<feature type="region of interest" description="Disordered" evidence="4">
    <location>
        <begin position="1617"/>
        <end position="1660"/>
    </location>
</feature>
<name>A0ABR3PK15_9PEZI</name>
<evidence type="ECO:0000259" key="6">
    <source>
        <dbReference type="Pfam" id="PF23036"/>
    </source>
</evidence>
<feature type="region of interest" description="Disordered" evidence="4">
    <location>
        <begin position="1331"/>
        <end position="1357"/>
    </location>
</feature>
<dbReference type="Pfam" id="PF12584">
    <property type="entry name" value="TRAPPC10"/>
    <property type="match status" value="1"/>
</dbReference>
<dbReference type="GeneID" id="95978875"/>
<dbReference type="InterPro" id="IPR045126">
    <property type="entry name" value="TRAPPC10/Trs130"/>
</dbReference>
<feature type="compositionally biased region" description="Basic and acidic residues" evidence="4">
    <location>
        <begin position="1639"/>
        <end position="1651"/>
    </location>
</feature>
<evidence type="ECO:0000259" key="7">
    <source>
        <dbReference type="Pfam" id="PF23274"/>
    </source>
</evidence>
<feature type="region of interest" description="Disordered" evidence="4">
    <location>
        <begin position="69"/>
        <end position="94"/>
    </location>
</feature>
<sequence length="1660" mass="181388">MEASLSSKVTVEYHDPSGVFPLISQDLAARLPLRNLNWKSPTRPLRSIGALHVEFVPDAATAAKNGVTQLQRLDSTGPNTDGSSAGSGKERRHQIPGLLQTPYLKIYLLRCDDKDAYKVSKRQLLRDWIKQNTPPIQTTPQASKVENHDACEWLILHVVIPDTVAASEPRWTAASKKDPDELVERPQSTAKWPGKSTRTVLDKIRADFNVSSKSAPDRVAQIRLQKKDVPANVLPHSPVPSMYTESPQEQDNAWQDLVSKFKTLILTSFDMRVSQYEDDIREKDAQRALPGWNFCTFFTLKEGLARGFESVGLVEDALAIYDELSAGLDTAVRDSVSGTDAANGTFLGDMQPHRDALQQIVQSSTAGNDNADQKLQAIFTDPLDLTKKDYRGEIVKSTICLFDFHLYIFARQRTLLIRLSAALGPAQQKRPQSSQSVAKDDNLASLAQACKRAAAFAASNSRVLRHGLRNEYDHTLYSPNVEIHVDSLCRSQPESQSSSLQIDSLVENVASSWTYAVIDQILAETVSDRLPSSQTSSDGLSTPQRPGSGSHNRGDGNAFSFPQGANTHANRSSSLQKSGSSSSSSLTPASLEKDRFNKMPSAMPSSMTLGQVGAGVAGLAASRAELFTMQRNIIETMARKKGWKTGWAALVSTTPVTEVNLNDKDDEDDATAPDAGSEEMSDANSKTLLSAALSTVLTTEQDFRAAYEQLTNLALSHFVIANRTNSSNIMTSDLAVLKYQIGDYAQAATLFQKSSPVYLQGNWTYVHAEMLRAYAKCLKELHRKDEYMRVMLSLLSKVIARQRAQKLPKMRFATRDPSSAWHDDEAIDINGILADLSVYSKDLPYNFTSPMMDFFDDIHISPEVTHYEDKDGFCLDVQFRHLLEDEFTLEKVRLRLVSTQEPVQEIWLGSDTEVELKRGLMKLKLHSNITTYGGHLVDKLVLDSDKLRFIHDFQPKPQATPLGITNATKAEQDAASTGPAVLIFPHGDAFEVRASLTRQIYVDKLRDVVIDINTGRNAVESLDLRLRAASAGLRLHTAEATTLGEGIELDTSQGGLLHTEAIDANQQVRIALPYSLEHSRSDVTIKIEAQYKTSAGTFVFVSTCVIIIELPLDVDVHDIFKAKSLFSRFSIRTTNSVPLQVTKVTLADSAAYAVKALPCPPSMTVFDKQPANLTYKITKKTVDEVLTLDKKEAALAMTVHYLCVDEIVLDRITTSLRAALENSPYQHLRRLLLPLLRDGVQSHALALQLERAVLLRELRLPSYESVGWDHSIVDLPAASQDGLAAWLRDWHRQNKHMAFDPTTPGAHQSSAHREITITVDVPTIDVVHTATLSTRDPASSDSAPSVRGPKTPVTSVMGNPLIADLRITHTRRWATASPLVSSRTSSASRFNEQDQQDDEPSNFVYSLRDPTETWLIGGQRRAHFSFDGISSLPSTPKDEIKEQEGGEEREEKHFSIILIPLKPGTHLLPSIDIVPMLPPPATSSTNLLSPPLISSSSPSLVTTPTSSSFLSSSSARPLSAPDSSHRSRSTTKPRKGSAAAALWAEKRTSSNLAPPTTPIPASGATTAAHPTPTCETDYTSAGTVVRVTRDVRTTSMTVGATNNGTSAGAMFSSGGADGGDGFLGVGGGDGRGGGSKGGPGDRRSADVRFSTDTRISALMS</sequence>
<feature type="compositionally biased region" description="Polar residues" evidence="4">
    <location>
        <begin position="530"/>
        <end position="551"/>
    </location>
</feature>
<evidence type="ECO:0000256" key="4">
    <source>
        <dbReference type="SAM" id="MobiDB-lite"/>
    </source>
</evidence>
<feature type="region of interest" description="Disordered" evidence="4">
    <location>
        <begin position="660"/>
        <end position="683"/>
    </location>
</feature>
<dbReference type="Pfam" id="PF24967">
    <property type="entry name" value="NTS_TR130"/>
    <property type="match status" value="1"/>
</dbReference>
<gene>
    <name evidence="9" type="ORF">AAFC00_005176</name>
</gene>
<organism evidence="9 10">
    <name type="scientific">Neodothiora populina</name>
    <dbReference type="NCBI Taxonomy" id="2781224"/>
    <lineage>
        <taxon>Eukaryota</taxon>
        <taxon>Fungi</taxon>
        <taxon>Dikarya</taxon>
        <taxon>Ascomycota</taxon>
        <taxon>Pezizomycotina</taxon>
        <taxon>Dothideomycetes</taxon>
        <taxon>Dothideomycetidae</taxon>
        <taxon>Dothideales</taxon>
        <taxon>Dothioraceae</taxon>
        <taxon>Neodothiora</taxon>
    </lineage>
</organism>
<feature type="compositionally biased region" description="Acidic residues" evidence="4">
    <location>
        <begin position="664"/>
        <end position="681"/>
    </location>
</feature>
<keyword evidence="2" id="KW-0813">Transport</keyword>
<dbReference type="PANTHER" id="PTHR13251">
    <property type="entry name" value="EPILEPSY HOLOPROSENCEPHALY CANDIDATE 1/TMEM1"/>
    <property type="match status" value="1"/>
</dbReference>
<dbReference type="Pfam" id="PF23036">
    <property type="entry name" value="TRAPPC10_1st"/>
    <property type="match status" value="1"/>
</dbReference>
<feature type="domain" description="Trs130 NTS" evidence="8">
    <location>
        <begin position="684"/>
        <end position="783"/>
    </location>
</feature>
<feature type="compositionally biased region" description="Polar residues" evidence="4">
    <location>
        <begin position="1378"/>
        <end position="1390"/>
    </location>
</feature>
<comment type="subcellular location">
    <subcellularLocation>
        <location evidence="1">Golgi apparatus</location>
    </subcellularLocation>
</comment>
<evidence type="ECO:0000256" key="2">
    <source>
        <dbReference type="ARBA" id="ARBA00022448"/>
    </source>
</evidence>
<proteinExistence type="predicted"/>
<feature type="domain" description="TRAPPC10/Trs130 C-terminal" evidence="5">
    <location>
        <begin position="1318"/>
        <end position="1587"/>
    </location>
</feature>
<protein>
    <recommendedName>
        <fullName evidence="11">TMEM1 family protein</fullName>
    </recommendedName>
</protein>
<evidence type="ECO:0000313" key="9">
    <source>
        <dbReference type="EMBL" id="KAL1306481.1"/>
    </source>
</evidence>
<comment type="caution">
    <text evidence="9">The sequence shown here is derived from an EMBL/GenBank/DDBJ whole genome shotgun (WGS) entry which is preliminary data.</text>
</comment>
<feature type="region of interest" description="Disordered" evidence="4">
    <location>
        <begin position="1426"/>
        <end position="1451"/>
    </location>
</feature>
<feature type="domain" description="TRAPPC10/Trs130 N-terminal" evidence="6">
    <location>
        <begin position="92"/>
        <end position="420"/>
    </location>
</feature>
<dbReference type="InterPro" id="IPR022233">
    <property type="entry name" value="TRAPPC10/Trs130_C"/>
</dbReference>
<dbReference type="EMBL" id="JBFMKM010000004">
    <property type="protein sequence ID" value="KAL1306481.1"/>
    <property type="molecule type" value="Genomic_DNA"/>
</dbReference>